<feature type="domain" description="Heparan sulphate-N-deacetylase deacetylase" evidence="20">
    <location>
        <begin position="364"/>
        <end position="567"/>
    </location>
</feature>
<accession>A0AAE1D287</accession>
<feature type="binding site" evidence="17">
    <location>
        <position position="867"/>
    </location>
    <ligand>
        <name>3'-phosphoadenylyl sulfate</name>
        <dbReference type="ChEBI" id="CHEBI:58339"/>
    </ligand>
</feature>
<evidence type="ECO:0000313" key="22">
    <source>
        <dbReference type="EMBL" id="KAK3753593.1"/>
    </source>
</evidence>
<evidence type="ECO:0000256" key="8">
    <source>
        <dbReference type="ARBA" id="ARBA00022801"/>
    </source>
</evidence>
<comment type="pathway">
    <text evidence="3">Glycan metabolism; heparan sulfate biosynthesis.</text>
</comment>
<dbReference type="InterPro" id="IPR000863">
    <property type="entry name" value="Sulfotransferase_dom"/>
</dbReference>
<dbReference type="Pfam" id="PF25119">
    <property type="entry name" value="HSNSD_N"/>
    <property type="match status" value="1"/>
</dbReference>
<evidence type="ECO:0000256" key="15">
    <source>
        <dbReference type="ARBA" id="ARBA00023268"/>
    </source>
</evidence>
<evidence type="ECO:0000256" key="9">
    <source>
        <dbReference type="ARBA" id="ARBA00022968"/>
    </source>
</evidence>
<evidence type="ECO:0000259" key="20">
    <source>
        <dbReference type="Pfam" id="PF12062"/>
    </source>
</evidence>
<keyword evidence="11" id="KW-0333">Golgi apparatus</keyword>
<comment type="pathway">
    <text evidence="2">Glycan metabolism; heparin biosynthesis.</text>
</comment>
<protein>
    <recommendedName>
        <fullName evidence="5">[heparan sulfate]-glucosamine N-sulfotransferase</fullName>
        <ecNumber evidence="5">2.8.2.8</ecNumber>
    </recommendedName>
</protein>
<feature type="disulfide bond" evidence="18">
    <location>
        <begin position="868"/>
        <end position="874"/>
    </location>
</feature>
<keyword evidence="8" id="KW-0378">Hydrolase</keyword>
<keyword evidence="9" id="KW-0735">Signal-anchor</keyword>
<dbReference type="InterPro" id="IPR037359">
    <property type="entry name" value="NST/OST"/>
</dbReference>
<organism evidence="22 23">
    <name type="scientific">Elysia crispata</name>
    <name type="common">lettuce slug</name>
    <dbReference type="NCBI Taxonomy" id="231223"/>
    <lineage>
        <taxon>Eukaryota</taxon>
        <taxon>Metazoa</taxon>
        <taxon>Spiralia</taxon>
        <taxon>Lophotrochozoa</taxon>
        <taxon>Mollusca</taxon>
        <taxon>Gastropoda</taxon>
        <taxon>Heterobranchia</taxon>
        <taxon>Euthyneura</taxon>
        <taxon>Panpulmonata</taxon>
        <taxon>Sacoglossa</taxon>
        <taxon>Placobranchoidea</taxon>
        <taxon>Plakobranchidae</taxon>
        <taxon>Elysia</taxon>
    </lineage>
</organism>
<dbReference type="GO" id="GO:0016787">
    <property type="term" value="F:hydrolase activity"/>
    <property type="evidence" value="ECO:0007669"/>
    <property type="project" value="UniProtKB-KW"/>
</dbReference>
<dbReference type="SUPFAM" id="SSF52540">
    <property type="entry name" value="P-loop containing nucleoside triphosphate hydrolases"/>
    <property type="match status" value="1"/>
</dbReference>
<dbReference type="PANTHER" id="PTHR10605">
    <property type="entry name" value="HEPARAN SULFATE SULFOTRANSFERASE"/>
    <property type="match status" value="1"/>
</dbReference>
<comment type="similarity">
    <text evidence="4">Belongs to the sulfotransferase 1 family. NDST subfamily.</text>
</comment>
<evidence type="ECO:0000256" key="13">
    <source>
        <dbReference type="ARBA" id="ARBA00023157"/>
    </source>
</evidence>
<feature type="domain" description="Heparan sulfate-N-deacetylase N-terminal" evidence="21">
    <location>
        <begin position="139"/>
        <end position="354"/>
    </location>
</feature>
<gene>
    <name evidence="22" type="ORF">RRG08_010012</name>
</gene>
<comment type="caution">
    <text evidence="22">The sequence shown here is derived from an EMBL/GenBank/DDBJ whole genome shotgun (WGS) entry which is preliminary data.</text>
</comment>
<sequence length="924" mass="106810">MSTRRFMVWVNPGFTRMLSPKRWSVVKVFSVVVTIFLTWATVLVLSGSETIQRFRIKLIPSNDLIPATFNHKDLMSSRDLVNNLPTDDELVQHLRNQNAALDPYLSDKLGVSGLGGPSPLLEVPDMSAEVPSDLPTPYRKVLILVEDTGAPLVLTLGQFFGQQRIDYKTLATKAELPRLTSVEDNSPKYSLFVFDDFVSYLNMPESKKRVLDEYCSYYRVGILALSQSARSGEIELFSDLKLKIQHRMKLQHYKLEPSSPIWRVGKPSAEYLEQLPSQEWSVFTGSHPTYRPLAYSTVAADWDGTKMDVNVTKYGCVVAIHDIGMRDKIQKIIIGYDISFWLNSIVGMDAITFLSNGNLGLTLDRFLQVDVDDMFVGKTGIRTLIKDADAMAASQEKIRKIVPGFKWVLGFSGGSFQTGNPEEAKGDQRMIEIADKFIWFDHMFKHEQPHLLNATHLRQSMASNMEFAQEKKIPVMRDYMVTPHHSGVYPVVDALFDAWVEERGVTCTSTEEYPRYVPHWERRGFIYKGVMVVPRQTCRLFTHINTFDEYQGGKEELDISIKGGYLFKVFLYTPIMIFMTHMSNYANDQLAQYSFEHVTEFVAQYTNLRMQTPPPVAIAKKYFSMYPDEVLPIWTNPCDYNKHMEIWPKEKSCDHFPSFVIVGPQKTGTTALHTFLEAHPSLKSSKKDPQYFEEVQFFNNKNYAYGIDWYMKHFDDAEKGVMQFEKSANYFDNEFTPQRMFALLPNAKIVIILAEPARRAYSWYQHLRSHEDPVVMNYTFFEVVSSTENSPRHLRDTRNRCLKPGEYSTHLTRWLKFYPKNQIFLVDGDQLNKDPIMTMNKLQKFIAVAPYIDYYKMLRFDKEKGFYCLVEQGCLSPSKGRKYVPMDAESQRLLKNHYAPHNAQLRTLLTDLDRPHPRWLMTNT</sequence>
<feature type="domain" description="Sulfotransferase" evidence="19">
    <location>
        <begin position="658"/>
        <end position="870"/>
    </location>
</feature>
<evidence type="ECO:0000256" key="7">
    <source>
        <dbReference type="ARBA" id="ARBA00022692"/>
    </source>
</evidence>
<keyword evidence="12" id="KW-0472">Membrane</keyword>
<evidence type="ECO:0000256" key="12">
    <source>
        <dbReference type="ARBA" id="ARBA00023136"/>
    </source>
</evidence>
<dbReference type="Gene3D" id="3.40.50.300">
    <property type="entry name" value="P-loop containing nucleotide triphosphate hydrolases"/>
    <property type="match status" value="1"/>
</dbReference>
<keyword evidence="7" id="KW-0812">Transmembrane</keyword>
<evidence type="ECO:0000256" key="6">
    <source>
        <dbReference type="ARBA" id="ARBA00022679"/>
    </source>
</evidence>
<evidence type="ECO:0000259" key="19">
    <source>
        <dbReference type="Pfam" id="PF00685"/>
    </source>
</evidence>
<dbReference type="GO" id="GO:0000139">
    <property type="term" value="C:Golgi membrane"/>
    <property type="evidence" value="ECO:0007669"/>
    <property type="project" value="UniProtKB-SubCell"/>
</dbReference>
<evidence type="ECO:0000256" key="1">
    <source>
        <dbReference type="ARBA" id="ARBA00004323"/>
    </source>
</evidence>
<name>A0AAE1D287_9GAST</name>
<feature type="binding site" evidence="17">
    <location>
        <position position="762"/>
    </location>
    <ligand>
        <name>3'-phosphoadenylyl sulfate</name>
        <dbReference type="ChEBI" id="CHEBI:58339"/>
    </ligand>
</feature>
<keyword evidence="13 18" id="KW-1015">Disulfide bond</keyword>
<evidence type="ECO:0000256" key="2">
    <source>
        <dbReference type="ARBA" id="ARBA00004841"/>
    </source>
</evidence>
<comment type="subcellular location">
    <subcellularLocation>
        <location evidence="1">Golgi apparatus membrane</location>
        <topology evidence="1">Single-pass type II membrane protein</topology>
    </subcellularLocation>
</comment>
<evidence type="ECO:0000256" key="17">
    <source>
        <dbReference type="PIRSR" id="PIRSR637359-2"/>
    </source>
</evidence>
<evidence type="ECO:0000256" key="14">
    <source>
        <dbReference type="ARBA" id="ARBA00023180"/>
    </source>
</evidence>
<dbReference type="GO" id="GO:0015016">
    <property type="term" value="F:heparan sulfate N-sulfotransferase activity"/>
    <property type="evidence" value="ECO:0007669"/>
    <property type="project" value="UniProtKB-EC"/>
</dbReference>
<dbReference type="InterPro" id="IPR027417">
    <property type="entry name" value="P-loop_NTPase"/>
</dbReference>
<evidence type="ECO:0000256" key="5">
    <source>
        <dbReference type="ARBA" id="ARBA00012979"/>
    </source>
</evidence>
<keyword evidence="6" id="KW-0808">Transferase</keyword>
<dbReference type="Pfam" id="PF00685">
    <property type="entry name" value="Sulfotransfer_1"/>
    <property type="match status" value="1"/>
</dbReference>
<dbReference type="EMBL" id="JAWDGP010005700">
    <property type="protein sequence ID" value="KAK3753593.1"/>
    <property type="molecule type" value="Genomic_DNA"/>
</dbReference>
<evidence type="ECO:0000256" key="10">
    <source>
        <dbReference type="ARBA" id="ARBA00022989"/>
    </source>
</evidence>
<feature type="active site" description="For sulfotransferase activity" evidence="16">
    <location>
        <position position="666"/>
    </location>
</feature>
<dbReference type="PANTHER" id="PTHR10605:SF56">
    <property type="entry name" value="BIFUNCTIONAL HEPARAN SULFATE N-DEACETYLASE_N-SULFOTRANSFERASE"/>
    <property type="match status" value="1"/>
</dbReference>
<proteinExistence type="inferred from homology"/>
<keyword evidence="10" id="KW-1133">Transmembrane helix</keyword>
<dbReference type="GO" id="GO:0019213">
    <property type="term" value="F:deacetylase activity"/>
    <property type="evidence" value="ECO:0007669"/>
    <property type="project" value="TreeGrafter"/>
</dbReference>
<feature type="binding site" evidence="17">
    <location>
        <begin position="879"/>
        <end position="883"/>
    </location>
    <ligand>
        <name>3'-phosphoadenylyl sulfate</name>
        <dbReference type="ChEBI" id="CHEBI:58339"/>
    </ligand>
</feature>
<dbReference type="InterPro" id="IPR056793">
    <property type="entry name" value="HSNSD_N"/>
</dbReference>
<evidence type="ECO:0000259" key="21">
    <source>
        <dbReference type="Pfam" id="PF25119"/>
    </source>
</evidence>
<dbReference type="Proteomes" id="UP001283361">
    <property type="component" value="Unassembled WGS sequence"/>
</dbReference>
<evidence type="ECO:0000256" key="16">
    <source>
        <dbReference type="PIRSR" id="PIRSR637359-1"/>
    </source>
</evidence>
<dbReference type="Pfam" id="PF12062">
    <property type="entry name" value="HSNSD-CE"/>
    <property type="match status" value="1"/>
</dbReference>
<keyword evidence="23" id="KW-1185">Reference proteome</keyword>
<dbReference type="EC" id="2.8.2.8" evidence="5"/>
<evidence type="ECO:0000256" key="11">
    <source>
        <dbReference type="ARBA" id="ARBA00023034"/>
    </source>
</evidence>
<evidence type="ECO:0000256" key="4">
    <source>
        <dbReference type="ARBA" id="ARBA00010420"/>
    </source>
</evidence>
<keyword evidence="14" id="KW-0325">Glycoprotein</keyword>
<dbReference type="InterPro" id="IPR021930">
    <property type="entry name" value="Heparan_SO4_deacetylase_dom"/>
</dbReference>
<evidence type="ECO:0000256" key="3">
    <source>
        <dbReference type="ARBA" id="ARBA00005093"/>
    </source>
</evidence>
<dbReference type="AlphaFoldDB" id="A0AAE1D287"/>
<reference evidence="22" key="1">
    <citation type="journal article" date="2023" name="G3 (Bethesda)">
        <title>A reference genome for the long-term kleptoplast-retaining sea slug Elysia crispata morphotype clarki.</title>
        <authorList>
            <person name="Eastman K.E."/>
            <person name="Pendleton A.L."/>
            <person name="Shaikh M.A."/>
            <person name="Suttiyut T."/>
            <person name="Ogas R."/>
            <person name="Tomko P."/>
            <person name="Gavelis G."/>
            <person name="Widhalm J.R."/>
            <person name="Wisecaver J.H."/>
        </authorList>
    </citation>
    <scope>NUCLEOTIDE SEQUENCE</scope>
    <source>
        <strain evidence="22">ECLA1</strain>
    </source>
</reference>
<keyword evidence="15" id="KW-0511">Multifunctional enzyme</keyword>
<evidence type="ECO:0000256" key="18">
    <source>
        <dbReference type="PIRSR" id="PIRSR637359-3"/>
    </source>
</evidence>
<evidence type="ECO:0000313" key="23">
    <source>
        <dbReference type="Proteomes" id="UP001283361"/>
    </source>
</evidence>